<dbReference type="EMBL" id="ML987190">
    <property type="protein sequence ID" value="KAF2254308.1"/>
    <property type="molecule type" value="Genomic_DNA"/>
</dbReference>
<name>A0A6A6IVM9_9PLEO</name>
<organism evidence="2 3">
    <name type="scientific">Trematosphaeria pertusa</name>
    <dbReference type="NCBI Taxonomy" id="390896"/>
    <lineage>
        <taxon>Eukaryota</taxon>
        <taxon>Fungi</taxon>
        <taxon>Dikarya</taxon>
        <taxon>Ascomycota</taxon>
        <taxon>Pezizomycotina</taxon>
        <taxon>Dothideomycetes</taxon>
        <taxon>Pleosporomycetidae</taxon>
        <taxon>Pleosporales</taxon>
        <taxon>Massarineae</taxon>
        <taxon>Trematosphaeriaceae</taxon>
        <taxon>Trematosphaeria</taxon>
    </lineage>
</organism>
<sequence>PCYAEGATNGHGGPNPGADSPRGPPSINPGQDCTDPGPYYGDYSPGNPFPVYVSATWCPDQQEWRLTFDVYYVHDGNLSAGHPHDWEGIIVVFRKDPGARGEDWWVASGVIFNRHHWHDYYDWADVNTVSGLDDVRADVLGSGKNHPKVYVGLYSHSAYRSKCDIGCGNLVNTGPLVWNEYRSSDWFRL</sequence>
<dbReference type="Proteomes" id="UP000800094">
    <property type="component" value="Unassembled WGS sequence"/>
</dbReference>
<evidence type="ECO:0000313" key="3">
    <source>
        <dbReference type="Proteomes" id="UP000800094"/>
    </source>
</evidence>
<feature type="non-terminal residue" evidence="2">
    <location>
        <position position="1"/>
    </location>
</feature>
<proteinExistence type="predicted"/>
<evidence type="ECO:0000256" key="1">
    <source>
        <dbReference type="SAM" id="MobiDB-lite"/>
    </source>
</evidence>
<feature type="non-terminal residue" evidence="2">
    <location>
        <position position="189"/>
    </location>
</feature>
<protein>
    <submittedName>
        <fullName evidence="2">Uncharacterized protein</fullName>
    </submittedName>
</protein>
<reference evidence="2" key="1">
    <citation type="journal article" date="2020" name="Stud. Mycol.">
        <title>101 Dothideomycetes genomes: a test case for predicting lifestyles and emergence of pathogens.</title>
        <authorList>
            <person name="Haridas S."/>
            <person name="Albert R."/>
            <person name="Binder M."/>
            <person name="Bloem J."/>
            <person name="Labutti K."/>
            <person name="Salamov A."/>
            <person name="Andreopoulos B."/>
            <person name="Baker S."/>
            <person name="Barry K."/>
            <person name="Bills G."/>
            <person name="Bluhm B."/>
            <person name="Cannon C."/>
            <person name="Castanera R."/>
            <person name="Culley D."/>
            <person name="Daum C."/>
            <person name="Ezra D."/>
            <person name="Gonzalez J."/>
            <person name="Henrissat B."/>
            <person name="Kuo A."/>
            <person name="Liang C."/>
            <person name="Lipzen A."/>
            <person name="Lutzoni F."/>
            <person name="Magnuson J."/>
            <person name="Mondo S."/>
            <person name="Nolan M."/>
            <person name="Ohm R."/>
            <person name="Pangilinan J."/>
            <person name="Park H.-J."/>
            <person name="Ramirez L."/>
            <person name="Alfaro M."/>
            <person name="Sun H."/>
            <person name="Tritt A."/>
            <person name="Yoshinaga Y."/>
            <person name="Zwiers L.-H."/>
            <person name="Turgeon B."/>
            <person name="Goodwin S."/>
            <person name="Spatafora J."/>
            <person name="Crous P."/>
            <person name="Grigoriev I."/>
        </authorList>
    </citation>
    <scope>NUCLEOTIDE SEQUENCE</scope>
    <source>
        <strain evidence="2">CBS 122368</strain>
    </source>
</reference>
<keyword evidence="3" id="KW-1185">Reference proteome</keyword>
<dbReference type="GeneID" id="54576262"/>
<dbReference type="OrthoDB" id="3794793at2759"/>
<dbReference type="RefSeq" id="XP_033689312.1">
    <property type="nucleotide sequence ID" value="XM_033822932.1"/>
</dbReference>
<evidence type="ECO:0000313" key="2">
    <source>
        <dbReference type="EMBL" id="KAF2254308.1"/>
    </source>
</evidence>
<feature type="region of interest" description="Disordered" evidence="1">
    <location>
        <begin position="1"/>
        <end position="40"/>
    </location>
</feature>
<accession>A0A6A6IVM9</accession>
<dbReference type="AlphaFoldDB" id="A0A6A6IVM9"/>
<gene>
    <name evidence="2" type="ORF">BU26DRAFT_410465</name>
</gene>